<evidence type="ECO:0000313" key="3">
    <source>
        <dbReference type="Proteomes" id="UP000230069"/>
    </source>
</evidence>
<dbReference type="InterPro" id="IPR050796">
    <property type="entry name" value="SCF_F-box_component"/>
</dbReference>
<proteinExistence type="predicted"/>
<dbReference type="PANTHER" id="PTHR31672">
    <property type="entry name" value="BNACNNG10540D PROTEIN"/>
    <property type="match status" value="1"/>
</dbReference>
<reference evidence="2 3" key="1">
    <citation type="submission" date="2017-09" db="EMBL/GenBank/DDBJ databases">
        <title>WGS assembly of Aquilegia coerulea Goldsmith.</title>
        <authorList>
            <person name="Hodges S."/>
            <person name="Kramer E."/>
            <person name="Nordborg M."/>
            <person name="Tomkins J."/>
            <person name="Borevitz J."/>
            <person name="Derieg N."/>
            <person name="Yan J."/>
            <person name="Mihaltcheva S."/>
            <person name="Hayes R.D."/>
            <person name="Rokhsar D."/>
        </authorList>
    </citation>
    <scope>NUCLEOTIDE SEQUENCE [LARGE SCALE GENOMIC DNA]</scope>
    <source>
        <strain evidence="3">cv. Goldsmith</strain>
    </source>
</reference>
<dbReference type="Proteomes" id="UP000230069">
    <property type="component" value="Unassembled WGS sequence"/>
</dbReference>
<dbReference type="Pfam" id="PF08268">
    <property type="entry name" value="FBA_3"/>
    <property type="match status" value="1"/>
</dbReference>
<dbReference type="STRING" id="218851.A0A2G5ERI1"/>
<accession>A0A2G5ERI1</accession>
<dbReference type="InParanoid" id="A0A2G5ERI1"/>
<feature type="domain" description="F-box associated beta-propeller type 3" evidence="1">
    <location>
        <begin position="3"/>
        <end position="127"/>
    </location>
</feature>
<dbReference type="AlphaFoldDB" id="A0A2G5ERI1"/>
<dbReference type="OrthoDB" id="1244392at2759"/>
<protein>
    <recommendedName>
        <fullName evidence="1">F-box associated beta-propeller type 3 domain-containing protein</fullName>
    </recommendedName>
</protein>
<evidence type="ECO:0000313" key="2">
    <source>
        <dbReference type="EMBL" id="PIA58338.1"/>
    </source>
</evidence>
<dbReference type="InterPro" id="IPR017451">
    <property type="entry name" value="F-box-assoc_interact_dom"/>
</dbReference>
<dbReference type="NCBIfam" id="TIGR01640">
    <property type="entry name" value="F_box_assoc_1"/>
    <property type="match status" value="1"/>
</dbReference>
<dbReference type="EMBL" id="KZ305022">
    <property type="protein sequence ID" value="PIA58338.1"/>
    <property type="molecule type" value="Genomic_DNA"/>
</dbReference>
<dbReference type="PANTHER" id="PTHR31672:SF13">
    <property type="entry name" value="F-BOX PROTEIN CPR30-LIKE"/>
    <property type="match status" value="1"/>
</dbReference>
<gene>
    <name evidence="2" type="ORF">AQUCO_00500337v1</name>
</gene>
<name>A0A2G5ERI1_AQUCA</name>
<evidence type="ECO:0000259" key="1">
    <source>
        <dbReference type="Pfam" id="PF08268"/>
    </source>
</evidence>
<dbReference type="InterPro" id="IPR013187">
    <property type="entry name" value="F-box-assoc_dom_typ3"/>
</dbReference>
<sequence length="308" mass="34678">MYICNPATRDYVKLPKFKSIISSLVFGFGFGFDVINKEFKVVVVIKPFFGSQREAQVYTLGSSNCWRTVNNAPKENFFYSSSAFVNGSLHWFAYDESESGLKSRRIVTFNLSSEDFGVIATHEFSNQHYLNASNEIVEFGRDYNVKTSWTRFIVSKFSLDGIQFKKFNAISFQKNGEIILLCDNSKLVSYNTDSGNVMALEVDGMKNLDDFRKIGVPIYCGPKLHLLIMPTSTINIHNSIYKSTPELGSIVASIPTQILTPQLLPLYMGASLGERDNYNKELGQKAQIPSPFGQKDISKKVAIKRTNL</sequence>
<keyword evidence="3" id="KW-1185">Reference proteome</keyword>
<organism evidence="2 3">
    <name type="scientific">Aquilegia coerulea</name>
    <name type="common">Rocky mountain columbine</name>
    <dbReference type="NCBI Taxonomy" id="218851"/>
    <lineage>
        <taxon>Eukaryota</taxon>
        <taxon>Viridiplantae</taxon>
        <taxon>Streptophyta</taxon>
        <taxon>Embryophyta</taxon>
        <taxon>Tracheophyta</taxon>
        <taxon>Spermatophyta</taxon>
        <taxon>Magnoliopsida</taxon>
        <taxon>Ranunculales</taxon>
        <taxon>Ranunculaceae</taxon>
        <taxon>Thalictroideae</taxon>
        <taxon>Aquilegia</taxon>
    </lineage>
</organism>